<accession>A0A346IMG0</accession>
<dbReference type="GO" id="GO:0038023">
    <property type="term" value="F:signaling receptor activity"/>
    <property type="evidence" value="ECO:0007669"/>
    <property type="project" value="TreeGrafter"/>
</dbReference>
<dbReference type="Gene3D" id="3.40.50.10140">
    <property type="entry name" value="Toll/interleukin-1 receptor homology (TIR) domain"/>
    <property type="match status" value="1"/>
</dbReference>
<feature type="chain" id="PRO_5016634622" evidence="15">
    <location>
        <begin position="28"/>
        <end position="970"/>
    </location>
</feature>
<evidence type="ECO:0000313" key="17">
    <source>
        <dbReference type="EMBL" id="AXP19712.1"/>
    </source>
</evidence>
<feature type="transmembrane region" description="Helical" evidence="14">
    <location>
        <begin position="748"/>
        <end position="774"/>
    </location>
</feature>
<comment type="subcellular location">
    <subcellularLocation>
        <location evidence="1">Membrane</location>
        <topology evidence="1">Single-pass type I membrane protein</topology>
    </subcellularLocation>
</comment>
<evidence type="ECO:0000256" key="4">
    <source>
        <dbReference type="ARBA" id="ARBA00022614"/>
    </source>
</evidence>
<evidence type="ECO:0000256" key="14">
    <source>
        <dbReference type="SAM" id="Phobius"/>
    </source>
</evidence>
<evidence type="ECO:0000256" key="5">
    <source>
        <dbReference type="ARBA" id="ARBA00022692"/>
    </source>
</evidence>
<keyword evidence="8" id="KW-0391">Immunity</keyword>
<evidence type="ECO:0000256" key="13">
    <source>
        <dbReference type="ARBA" id="ARBA00023198"/>
    </source>
</evidence>
<proteinExistence type="evidence at transcript level"/>
<evidence type="ECO:0000256" key="8">
    <source>
        <dbReference type="ARBA" id="ARBA00022859"/>
    </source>
</evidence>
<evidence type="ECO:0000256" key="11">
    <source>
        <dbReference type="ARBA" id="ARBA00023170"/>
    </source>
</evidence>
<dbReference type="InterPro" id="IPR032675">
    <property type="entry name" value="LRR_dom_sf"/>
</dbReference>
<dbReference type="SMART" id="SM00365">
    <property type="entry name" value="LRR_SD22"/>
    <property type="match status" value="9"/>
</dbReference>
<dbReference type="InterPro" id="IPR003591">
    <property type="entry name" value="Leu-rich_rpt_typical-subtyp"/>
</dbReference>
<keyword evidence="4" id="KW-0433">Leucine-rich repeat</keyword>
<dbReference type="GO" id="GO:0045087">
    <property type="term" value="P:innate immune response"/>
    <property type="evidence" value="ECO:0007669"/>
    <property type="project" value="UniProtKB-KW"/>
</dbReference>
<dbReference type="Pfam" id="PF13306">
    <property type="entry name" value="LRR_5"/>
    <property type="match status" value="1"/>
</dbReference>
<comment type="similarity">
    <text evidence="2">Belongs to the Toll-like receptor family.</text>
</comment>
<dbReference type="AlphaFoldDB" id="A0A346IMG0"/>
<dbReference type="Pfam" id="PF13855">
    <property type="entry name" value="LRR_8"/>
    <property type="match status" value="3"/>
</dbReference>
<dbReference type="GO" id="GO:0005886">
    <property type="term" value="C:plasma membrane"/>
    <property type="evidence" value="ECO:0007669"/>
    <property type="project" value="TreeGrafter"/>
</dbReference>
<keyword evidence="11 17" id="KW-0675">Receptor</keyword>
<dbReference type="PANTHER" id="PTHR24365">
    <property type="entry name" value="TOLL-LIKE RECEPTOR"/>
    <property type="match status" value="1"/>
</dbReference>
<keyword evidence="13" id="KW-0395">Inflammatory response</keyword>
<evidence type="ECO:0000256" key="6">
    <source>
        <dbReference type="ARBA" id="ARBA00022729"/>
    </source>
</evidence>
<evidence type="ECO:0000256" key="9">
    <source>
        <dbReference type="ARBA" id="ARBA00022989"/>
    </source>
</evidence>
<dbReference type="SMART" id="SM00255">
    <property type="entry name" value="TIR"/>
    <property type="match status" value="1"/>
</dbReference>
<keyword evidence="10 14" id="KW-0472">Membrane</keyword>
<dbReference type="InterPro" id="IPR000483">
    <property type="entry name" value="Cys-rich_flank_reg_C"/>
</dbReference>
<dbReference type="FunFam" id="3.80.10.10:FF:001164">
    <property type="entry name" value="GH01279p"/>
    <property type="match status" value="1"/>
</dbReference>
<evidence type="ECO:0000256" key="15">
    <source>
        <dbReference type="SAM" id="SignalP"/>
    </source>
</evidence>
<dbReference type="SMART" id="SM00082">
    <property type="entry name" value="LRRCT"/>
    <property type="match status" value="1"/>
</dbReference>
<dbReference type="FunFam" id="3.40.50.10140:FF:000001">
    <property type="entry name" value="Toll-like receptor 2"/>
    <property type="match status" value="1"/>
</dbReference>
<protein>
    <submittedName>
        <fullName evidence="17">Toll like receptor 22</fullName>
    </submittedName>
</protein>
<dbReference type="PROSITE" id="PS50104">
    <property type="entry name" value="TIR"/>
    <property type="match status" value="1"/>
</dbReference>
<dbReference type="Pfam" id="PF01582">
    <property type="entry name" value="TIR"/>
    <property type="match status" value="1"/>
</dbReference>
<reference evidence="17" key="1">
    <citation type="submission" date="2017-11" db="EMBL/GenBank/DDBJ databases">
        <title>The Toll like Receptor system in amphioxus (Branchiostoma lanceolatum) and the full characterization of a novel TLR in B. lanceolatum.</title>
        <authorList>
            <person name="Ji J."/>
            <person name="Roher N."/>
        </authorList>
    </citation>
    <scope>NUCLEOTIDE SEQUENCE</scope>
</reference>
<evidence type="ECO:0000256" key="1">
    <source>
        <dbReference type="ARBA" id="ARBA00004479"/>
    </source>
</evidence>
<evidence type="ECO:0000256" key="12">
    <source>
        <dbReference type="ARBA" id="ARBA00023180"/>
    </source>
</evidence>
<gene>
    <name evidence="17" type="primary">TLR22</name>
</gene>
<evidence type="ECO:0000256" key="3">
    <source>
        <dbReference type="ARBA" id="ARBA00022588"/>
    </source>
</evidence>
<dbReference type="PROSITE" id="PS51450">
    <property type="entry name" value="LRR"/>
    <property type="match status" value="5"/>
</dbReference>
<dbReference type="InterPro" id="IPR026906">
    <property type="entry name" value="LRR_5"/>
</dbReference>
<keyword evidence="9 14" id="KW-1133">Transmembrane helix</keyword>
<keyword evidence="12" id="KW-0325">Glycoprotein</keyword>
<sequence>MENPPKSTSTCIYSLLCLCLFLLSVKGDHVANPYQCQEWTTLHITCTKLQLSKVPDNIPPSTLHLDLHDNSITELQQEDFKTLINLQYLDLRWNKIDHIENATFAPLANLKTLNVSGNKIHVSLLPQLVDFLPSLEHLEISVNWKWDDPVMLGNMTSFKGLGNLTSLNLGGNDIVDVQENSFDGLDKLQSLNLRDNLISNINEASFSPLKELEHLVLSNNYLTDDVLQVDKLWSPVVKLTSLYLSENLLSFARFPSVFQNFSLLHTLDLSRNQLINLTTDDFASLLFTPLQILQLERNSISHIDQGLLASLANLKSLKLQSNPILFSQLKDKLVGLQIEELTLGGSPDLDIIRSDTFPSLPSLKHLTMSLLYDWNPSIKSSRLMGGSFLNLPNLTQLNLEDYSISSVEPYTFTGLEYLERLELGENNIADFPTHAFDGLSSLTHLDLGHNSLTAVKSHYFHSLKNLVWLNLQNNDIYLIEETAFKDLESLQFLILTSNHLTTVAGLQLGLSNLRHLDLERNNFTSIKTGSFSRLESLTHLTLAHNWIRKIEKEAFSELARLKRLNLADNRLTNLTSWAFDGLSELEEIKLQHNLIVVVESHAFYGLEQMTKLNLKGFSIATIPDNAFMGLHNLTVLDLSLNQIKTFGKKAFNGLDNLRVLQLQKNEITFLDETVFKEVLDRVWKMDIQDNPLFCDCDLLWLVFKANSQPKKVVGWNTSSFKCAAPPKDQGKSLQILPSQCEYVFMPNLWLASLLSSLGIFLFVMTTFCVNYYTWKLRDLWFRIRHRDRVVQVCDNDHRFVFDAFIAHHNEDRRWVERDLCRNLECSENCPNYRLCLHQRDFQAGVPIITNIRTAVDSSRKIVCVITRSFLRSRWCQFEFQLAQHTMVEEGGGIRLILVFLEDIPRHLVRQYRHLQAVVDRDTYLEWPGDPRERPLFWRRLRAALGQPLDQQPDDKDSEPDQHGFMALVEV</sequence>
<feature type="signal peptide" evidence="15">
    <location>
        <begin position="1"/>
        <end position="27"/>
    </location>
</feature>
<evidence type="ECO:0000256" key="2">
    <source>
        <dbReference type="ARBA" id="ARBA00009634"/>
    </source>
</evidence>
<dbReference type="InterPro" id="IPR001611">
    <property type="entry name" value="Leu-rich_rpt"/>
</dbReference>
<dbReference type="SMART" id="SM00369">
    <property type="entry name" value="LRR_TYP"/>
    <property type="match status" value="21"/>
</dbReference>
<name>A0A346IMG0_BRALA</name>
<evidence type="ECO:0000256" key="10">
    <source>
        <dbReference type="ARBA" id="ARBA00023136"/>
    </source>
</evidence>
<dbReference type="EMBL" id="MG437061">
    <property type="protein sequence ID" value="AXP19712.1"/>
    <property type="molecule type" value="mRNA"/>
</dbReference>
<feature type="domain" description="TIR" evidence="16">
    <location>
        <begin position="799"/>
        <end position="944"/>
    </location>
</feature>
<keyword evidence="3" id="KW-0399">Innate immunity</keyword>
<dbReference type="InterPro" id="IPR035897">
    <property type="entry name" value="Toll_tir_struct_dom_sf"/>
</dbReference>
<dbReference type="Gene3D" id="3.80.10.10">
    <property type="entry name" value="Ribonuclease Inhibitor"/>
    <property type="match status" value="5"/>
</dbReference>
<keyword evidence="5 14" id="KW-0812">Transmembrane</keyword>
<organism evidence="17">
    <name type="scientific">Branchiostoma lanceolatum</name>
    <name type="common">Common lancelet</name>
    <name type="synonym">Amphioxus lanceolatum</name>
    <dbReference type="NCBI Taxonomy" id="7740"/>
    <lineage>
        <taxon>Eukaryota</taxon>
        <taxon>Metazoa</taxon>
        <taxon>Chordata</taxon>
        <taxon>Cephalochordata</taxon>
        <taxon>Leptocardii</taxon>
        <taxon>Amphioxiformes</taxon>
        <taxon>Branchiostomatidae</taxon>
        <taxon>Branchiostoma</taxon>
    </lineage>
</organism>
<evidence type="ECO:0000259" key="16">
    <source>
        <dbReference type="PROSITE" id="PS50104"/>
    </source>
</evidence>
<keyword evidence="6 15" id="KW-0732">Signal</keyword>
<dbReference type="GO" id="GO:0007165">
    <property type="term" value="P:signal transduction"/>
    <property type="evidence" value="ECO:0007669"/>
    <property type="project" value="InterPro"/>
</dbReference>
<dbReference type="PANTHER" id="PTHR24365:SF530">
    <property type="entry name" value="MSTPROX-RELATED"/>
    <property type="match status" value="1"/>
</dbReference>
<dbReference type="SUPFAM" id="SSF52058">
    <property type="entry name" value="L domain-like"/>
    <property type="match status" value="2"/>
</dbReference>
<evidence type="ECO:0000256" key="7">
    <source>
        <dbReference type="ARBA" id="ARBA00022737"/>
    </source>
</evidence>
<dbReference type="SUPFAM" id="SSF52200">
    <property type="entry name" value="Toll/Interleukin receptor TIR domain"/>
    <property type="match status" value="1"/>
</dbReference>
<dbReference type="InterPro" id="IPR000157">
    <property type="entry name" value="TIR_dom"/>
</dbReference>
<keyword evidence="7" id="KW-0677">Repeat</keyword>